<evidence type="ECO:0000313" key="2">
    <source>
        <dbReference type="Proteomes" id="UP001566132"/>
    </source>
</evidence>
<comment type="caution">
    <text evidence="1">The sequence shown here is derived from an EMBL/GenBank/DDBJ whole genome shotgun (WGS) entry which is preliminary data.</text>
</comment>
<gene>
    <name evidence="1" type="ORF">ABEB36_010284</name>
</gene>
<organism evidence="1 2">
    <name type="scientific">Hypothenemus hampei</name>
    <name type="common">Coffee berry borer</name>
    <dbReference type="NCBI Taxonomy" id="57062"/>
    <lineage>
        <taxon>Eukaryota</taxon>
        <taxon>Metazoa</taxon>
        <taxon>Ecdysozoa</taxon>
        <taxon>Arthropoda</taxon>
        <taxon>Hexapoda</taxon>
        <taxon>Insecta</taxon>
        <taxon>Pterygota</taxon>
        <taxon>Neoptera</taxon>
        <taxon>Endopterygota</taxon>
        <taxon>Coleoptera</taxon>
        <taxon>Polyphaga</taxon>
        <taxon>Cucujiformia</taxon>
        <taxon>Curculionidae</taxon>
        <taxon>Scolytinae</taxon>
        <taxon>Hypothenemus</taxon>
    </lineage>
</organism>
<evidence type="ECO:0000313" key="1">
    <source>
        <dbReference type="EMBL" id="KAL1494736.1"/>
    </source>
</evidence>
<accession>A0ABD1EJ47</accession>
<keyword evidence="2" id="KW-1185">Reference proteome</keyword>
<proteinExistence type="predicted"/>
<name>A0ABD1EJ47_HYPHA</name>
<dbReference type="AlphaFoldDB" id="A0ABD1EJ47"/>
<dbReference type="EMBL" id="JBDJPC010000007">
    <property type="protein sequence ID" value="KAL1494736.1"/>
    <property type="molecule type" value="Genomic_DNA"/>
</dbReference>
<protein>
    <submittedName>
        <fullName evidence="1">Uncharacterized protein</fullName>
    </submittedName>
</protein>
<dbReference type="Proteomes" id="UP001566132">
    <property type="component" value="Unassembled WGS sequence"/>
</dbReference>
<sequence>MGKLPTTNALFTWDESFILQDQFATKVTTAFSKDFFIDLFRNNYVHSVIQYVFLPVLDYFLEQIALSEYLPTSYFSVNYIVFETIIVKEITALQENRILSQQHH</sequence>
<reference evidence="1 2" key="1">
    <citation type="submission" date="2024-05" db="EMBL/GenBank/DDBJ databases">
        <title>Genetic variation in Jamaican populations of the coffee berry borer (Hypothenemus hampei).</title>
        <authorList>
            <person name="Errbii M."/>
            <person name="Myrie A."/>
        </authorList>
    </citation>
    <scope>NUCLEOTIDE SEQUENCE [LARGE SCALE GENOMIC DNA]</scope>
    <source>
        <strain evidence="1">JA-Hopewell-2020-01-JO</strain>
        <tissue evidence="1">Whole body</tissue>
    </source>
</reference>